<dbReference type="GO" id="GO:0005840">
    <property type="term" value="C:ribosome"/>
    <property type="evidence" value="ECO:0007669"/>
    <property type="project" value="UniProtKB-KW"/>
</dbReference>
<protein>
    <submittedName>
        <fullName evidence="1">LSU ribosomal protein L2P</fullName>
    </submittedName>
</protein>
<evidence type="ECO:0000313" key="1">
    <source>
        <dbReference type="EMBL" id="KWX11247.1"/>
    </source>
</evidence>
<organism evidence="1 2">
    <name type="scientific">Giardia duodenalis assemblage B</name>
    <dbReference type="NCBI Taxonomy" id="1394984"/>
    <lineage>
        <taxon>Eukaryota</taxon>
        <taxon>Metamonada</taxon>
        <taxon>Diplomonadida</taxon>
        <taxon>Hexamitidae</taxon>
        <taxon>Giardiinae</taxon>
        <taxon>Giardia</taxon>
    </lineage>
</organism>
<accession>A0A132NMF0</accession>
<proteinExistence type="predicted"/>
<name>A0A132NMF0_GIAIN</name>
<comment type="caution">
    <text evidence="1">The sequence shown here is derived from an EMBL/GenBank/DDBJ whole genome shotgun (WGS) entry which is preliminary data.</text>
</comment>
<dbReference type="Proteomes" id="UP000070089">
    <property type="component" value="Unassembled WGS sequence"/>
</dbReference>
<evidence type="ECO:0000313" key="2">
    <source>
        <dbReference type="Proteomes" id="UP000070089"/>
    </source>
</evidence>
<reference evidence="1 2" key="1">
    <citation type="journal article" date="2015" name="Mol. Biochem. Parasitol.">
        <title>Identification of polymorphic genes for use in assemblage B genotyping assays through comparative genomics of multiple assemblage B Giardia duodenalis isolates.</title>
        <authorList>
            <person name="Wielinga C."/>
            <person name="Thompson R.C."/>
            <person name="Monis P."/>
            <person name="Ryan U."/>
        </authorList>
    </citation>
    <scope>NUCLEOTIDE SEQUENCE [LARGE SCALE GENOMIC DNA]</scope>
    <source>
        <strain evidence="1 2">BAH15c1</strain>
    </source>
</reference>
<dbReference type="VEuPathDB" id="GiardiaDB:QR46_4799"/>
<dbReference type="AlphaFoldDB" id="A0A132NMF0"/>
<keyword evidence="1" id="KW-0687">Ribonucleoprotein</keyword>
<sequence length="50" mass="5827">MCHNILFAAYYRRSQSSKMSLKVFEKANHVLSLVEYMAQLESNQCTKVVE</sequence>
<dbReference type="EMBL" id="JXTI01000229">
    <property type="protein sequence ID" value="KWX11247.1"/>
    <property type="molecule type" value="Genomic_DNA"/>
</dbReference>
<keyword evidence="1" id="KW-0689">Ribosomal protein</keyword>
<gene>
    <name evidence="1" type="ORF">QR46_4799</name>
</gene>